<organism evidence="2 3">
    <name type="scientific">Beta vulgaris subsp. vulgaris</name>
    <name type="common">Beet</name>
    <dbReference type="NCBI Taxonomy" id="3555"/>
    <lineage>
        <taxon>Eukaryota</taxon>
        <taxon>Viridiplantae</taxon>
        <taxon>Streptophyta</taxon>
        <taxon>Embryophyta</taxon>
        <taxon>Tracheophyta</taxon>
        <taxon>Spermatophyta</taxon>
        <taxon>Magnoliopsida</taxon>
        <taxon>eudicotyledons</taxon>
        <taxon>Gunneridae</taxon>
        <taxon>Pentapetalae</taxon>
        <taxon>Caryophyllales</taxon>
        <taxon>Chenopodiaceae</taxon>
        <taxon>Betoideae</taxon>
        <taxon>Beta</taxon>
    </lineage>
</organism>
<name>A0A0J8E4C2_BETVV</name>
<dbReference type="Proteomes" id="UP000035740">
    <property type="component" value="Unassembled WGS sequence"/>
</dbReference>
<evidence type="ECO:0000256" key="1">
    <source>
        <dbReference type="SAM" id="MobiDB-lite"/>
    </source>
</evidence>
<evidence type="ECO:0000313" key="2">
    <source>
        <dbReference type="EMBL" id="KMS97970.1"/>
    </source>
</evidence>
<gene>
    <name evidence="2" type="ORF">BVRB_4g096890</name>
</gene>
<dbReference type="AlphaFoldDB" id="A0A0J8E4C2"/>
<proteinExistence type="predicted"/>
<feature type="region of interest" description="Disordered" evidence="1">
    <location>
        <begin position="1"/>
        <end position="24"/>
    </location>
</feature>
<keyword evidence="3" id="KW-1185">Reference proteome</keyword>
<accession>A0A0J8E4C2</accession>
<evidence type="ECO:0000313" key="3">
    <source>
        <dbReference type="Proteomes" id="UP000035740"/>
    </source>
</evidence>
<protein>
    <submittedName>
        <fullName evidence="2">Uncharacterized protein</fullName>
    </submittedName>
</protein>
<sequence length="42" mass="4955">MRGLEEEREGKRGGEREGKIGVSERRERKRGVLKTLGKLFYY</sequence>
<dbReference type="EMBL" id="KQ090276">
    <property type="protein sequence ID" value="KMS97970.1"/>
    <property type="molecule type" value="Genomic_DNA"/>
</dbReference>
<dbReference type="Gramene" id="KMS97970">
    <property type="protein sequence ID" value="KMS97970"/>
    <property type="gene ID" value="BVRB_4g096890"/>
</dbReference>
<reference evidence="2 3" key="1">
    <citation type="journal article" date="2014" name="Nature">
        <title>The genome of the recently domesticated crop plant sugar beet (Beta vulgaris).</title>
        <authorList>
            <person name="Dohm J.C."/>
            <person name="Minoche A.E."/>
            <person name="Holtgrawe D."/>
            <person name="Capella-Gutierrez S."/>
            <person name="Zakrzewski F."/>
            <person name="Tafer H."/>
            <person name="Rupp O."/>
            <person name="Sorensen T.R."/>
            <person name="Stracke R."/>
            <person name="Reinhardt R."/>
            <person name="Goesmann A."/>
            <person name="Kraft T."/>
            <person name="Schulz B."/>
            <person name="Stadler P.F."/>
            <person name="Schmidt T."/>
            <person name="Gabaldon T."/>
            <person name="Lehrach H."/>
            <person name="Weisshaar B."/>
            <person name="Himmelbauer H."/>
        </authorList>
    </citation>
    <scope>NUCLEOTIDE SEQUENCE [LARGE SCALE GENOMIC DNA]</scope>
    <source>
        <tissue evidence="2">Taproot</tissue>
    </source>
</reference>